<keyword evidence="5 11" id="KW-0460">Magnesium</keyword>
<dbReference type="Proteomes" id="UP000006216">
    <property type="component" value="Chromosome"/>
</dbReference>
<dbReference type="InterPro" id="IPR002726">
    <property type="entry name" value="CarS_archaea"/>
</dbReference>
<dbReference type="HOGENOM" id="CLU_105710_0_0_2"/>
<dbReference type="PANTHER" id="PTHR39650:SF1">
    <property type="entry name" value="CDP-ARCHAEOL SYNTHASE"/>
    <property type="match status" value="1"/>
</dbReference>
<comment type="subcellular location">
    <subcellularLocation>
        <location evidence="11">Cell membrane</location>
        <topology evidence="11">Multi-pass membrane protein</topology>
    </subcellularLocation>
</comment>
<accession>I6UZP1</accession>
<comment type="similarity">
    <text evidence="11">Belongs to the CDP-archaeol synthase family.</text>
</comment>
<keyword evidence="6 11" id="KW-1133">Transmembrane helix</keyword>
<evidence type="ECO:0000313" key="13">
    <source>
        <dbReference type="Proteomes" id="UP000006216"/>
    </source>
</evidence>
<reference evidence="12 13" key="1">
    <citation type="journal article" date="2012" name="J. Bacteriol.">
        <title>Genome Sequencing of a Genetically-Tractable Pyrococcus furiosus Strain Reveals a Highly Dynamic Genome.</title>
        <authorList>
            <person name="Bridger S.L."/>
            <person name="Lancaster W.A."/>
            <person name="Poole F.L.II."/>
            <person name="Schut G.J."/>
            <person name="Adams M.W."/>
        </authorList>
    </citation>
    <scope>NUCLEOTIDE SEQUENCE [LARGE SCALE GENOMIC DNA]</scope>
    <source>
        <strain evidence="12 13">COM1</strain>
    </source>
</reference>
<comment type="pathway">
    <text evidence="11">Membrane lipid metabolism; glycerophospholipid metabolism.</text>
</comment>
<dbReference type="PANTHER" id="PTHR39650">
    <property type="entry name" value="CDP-ARCHAEOL SYNTHASE"/>
    <property type="match status" value="1"/>
</dbReference>
<comment type="catalytic activity">
    <reaction evidence="11">
        <text>2,3-bis-O-(geranylgeranyl)-sn-glycerol 1-phosphate + CTP + H(+) = CDP-2,3-bis-O-(geranylgeranyl)-sn-glycerol + diphosphate</text>
        <dbReference type="Rhea" id="RHEA:25690"/>
        <dbReference type="ChEBI" id="CHEBI:15378"/>
        <dbReference type="ChEBI" id="CHEBI:33019"/>
        <dbReference type="ChEBI" id="CHEBI:37563"/>
        <dbReference type="ChEBI" id="CHEBI:58837"/>
        <dbReference type="ChEBI" id="CHEBI:58838"/>
        <dbReference type="EC" id="2.7.7.67"/>
    </reaction>
</comment>
<keyword evidence="2 11" id="KW-0444">Lipid biosynthesis</keyword>
<keyword evidence="1 11" id="KW-1003">Cell membrane</keyword>
<evidence type="ECO:0000256" key="3">
    <source>
        <dbReference type="ARBA" id="ARBA00022679"/>
    </source>
</evidence>
<evidence type="ECO:0000313" key="12">
    <source>
        <dbReference type="EMBL" id="AFN03188.1"/>
    </source>
</evidence>
<evidence type="ECO:0000256" key="10">
    <source>
        <dbReference type="ARBA" id="ARBA00023264"/>
    </source>
</evidence>
<evidence type="ECO:0000256" key="7">
    <source>
        <dbReference type="ARBA" id="ARBA00023098"/>
    </source>
</evidence>
<protein>
    <recommendedName>
        <fullName evidence="11">CDP-archaeol synthase</fullName>
        <ecNumber evidence="11">2.7.7.67</ecNumber>
    </recommendedName>
    <alternativeName>
        <fullName evidence="11">CDP-2,3-bis-(O-geranylgeranyl)-sn-glycerol synthase</fullName>
    </alternativeName>
</protein>
<feature type="transmembrane region" description="Helical" evidence="11">
    <location>
        <begin position="12"/>
        <end position="33"/>
    </location>
</feature>
<dbReference type="UniPathway" id="UPA00940"/>
<dbReference type="GO" id="GO:0005886">
    <property type="term" value="C:plasma membrane"/>
    <property type="evidence" value="ECO:0007669"/>
    <property type="project" value="UniProtKB-SubCell"/>
</dbReference>
<dbReference type="GO" id="GO:0043338">
    <property type="term" value="F:CDP-2,3-bis-(O-geranylgeranyl)-sn-glycerol synthase activity"/>
    <property type="evidence" value="ECO:0007669"/>
    <property type="project" value="UniProtKB-EC"/>
</dbReference>
<dbReference type="PATRIC" id="fig|1185654.4.peg.215"/>
<evidence type="ECO:0000256" key="4">
    <source>
        <dbReference type="ARBA" id="ARBA00022692"/>
    </source>
</evidence>
<dbReference type="GO" id="GO:0046474">
    <property type="term" value="P:glycerophospholipid biosynthetic process"/>
    <property type="evidence" value="ECO:0007669"/>
    <property type="project" value="UniProtKB-UniRule"/>
</dbReference>
<evidence type="ECO:0000256" key="6">
    <source>
        <dbReference type="ARBA" id="ARBA00022989"/>
    </source>
</evidence>
<organism evidence="13">
    <name type="scientific">Pyrococcus furiosus COM1</name>
    <dbReference type="NCBI Taxonomy" id="1185654"/>
    <lineage>
        <taxon>Archaea</taxon>
        <taxon>Methanobacteriati</taxon>
        <taxon>Methanobacteriota</taxon>
        <taxon>Thermococci</taxon>
        <taxon>Thermococcales</taxon>
        <taxon>Thermococcaceae</taxon>
        <taxon>Pyrococcus</taxon>
    </lineage>
</organism>
<feature type="transmembrane region" description="Helical" evidence="11">
    <location>
        <begin position="82"/>
        <end position="103"/>
    </location>
</feature>
<feature type="transmembrane region" description="Helical" evidence="11">
    <location>
        <begin position="142"/>
        <end position="161"/>
    </location>
</feature>
<comment type="cofactor">
    <cofactor evidence="11">
        <name>Mg(2+)</name>
        <dbReference type="ChEBI" id="CHEBI:18420"/>
    </cofactor>
</comment>
<sequence length="170" mass="18885">MNEMHPILEAFWYILPAYFANSSPVILGGGTPIDFGKTWRDGRRIFGDSKTWRGFLGGLTVGTLIGVIQQIIYPYYPSLSLAFKVSFLLALGALVGDLIGSFIKRRLNLPPGYPAVGLDQWGFLISALCFAYPVHTIPTGEVLLLLVVTPLIHWGTNVLAYKMKWKSVPW</sequence>
<keyword evidence="9 11" id="KW-0594">Phospholipid biosynthesis</keyword>
<feature type="transmembrane region" description="Helical" evidence="11">
    <location>
        <begin position="54"/>
        <end position="76"/>
    </location>
</feature>
<evidence type="ECO:0000256" key="9">
    <source>
        <dbReference type="ARBA" id="ARBA00023209"/>
    </source>
</evidence>
<evidence type="ECO:0000256" key="5">
    <source>
        <dbReference type="ARBA" id="ARBA00022842"/>
    </source>
</evidence>
<gene>
    <name evidence="11" type="primary">carS</name>
    <name evidence="12" type="ORF">PFC_01075</name>
</gene>
<dbReference type="AlphaFoldDB" id="I6UZP1"/>
<evidence type="ECO:0000256" key="8">
    <source>
        <dbReference type="ARBA" id="ARBA00023136"/>
    </source>
</evidence>
<comment type="function">
    <text evidence="11">Catalyzes the formation of CDP-2,3-bis-(O-geranylgeranyl)-sn-glycerol (CDP-archaeol) from 2,3-bis-(O-geranylgeranyl)-sn-glycerol 1-phosphate (DGGGP) and CTP. This reaction is the third ether-bond-formation step in the biosynthesis of archaeal membrane lipids.</text>
</comment>
<keyword evidence="4 11" id="KW-0812">Transmembrane</keyword>
<dbReference type="InterPro" id="IPR032690">
    <property type="entry name" value="CarS"/>
</dbReference>
<dbReference type="Pfam" id="PF01864">
    <property type="entry name" value="CarS-like"/>
    <property type="match status" value="1"/>
</dbReference>
<dbReference type="HAMAP" id="MF_01117">
    <property type="entry name" value="CDP_archaeol_synth"/>
    <property type="match status" value="1"/>
</dbReference>
<dbReference type="KEGG" id="pfi:PFC_01075"/>
<name>I6UZP1_9EURY</name>
<evidence type="ECO:0000256" key="11">
    <source>
        <dbReference type="HAMAP-Rule" id="MF_01117"/>
    </source>
</evidence>
<dbReference type="EC" id="2.7.7.67" evidence="11"/>
<keyword evidence="10 11" id="KW-1208">Phospholipid metabolism</keyword>
<feature type="transmembrane region" description="Helical" evidence="11">
    <location>
        <begin position="115"/>
        <end position="136"/>
    </location>
</feature>
<evidence type="ECO:0000256" key="2">
    <source>
        <dbReference type="ARBA" id="ARBA00022516"/>
    </source>
</evidence>
<proteinExistence type="inferred from homology"/>
<evidence type="ECO:0000256" key="1">
    <source>
        <dbReference type="ARBA" id="ARBA00022475"/>
    </source>
</evidence>
<keyword evidence="3 11" id="KW-0808">Transferase</keyword>
<dbReference type="EMBL" id="CP003685">
    <property type="protein sequence ID" value="AFN03188.1"/>
    <property type="molecule type" value="Genomic_DNA"/>
</dbReference>
<keyword evidence="8 11" id="KW-0472">Membrane</keyword>
<dbReference type="NCBIfam" id="NF003114">
    <property type="entry name" value="PRK04032.1"/>
    <property type="match status" value="1"/>
</dbReference>
<keyword evidence="7 11" id="KW-0443">Lipid metabolism</keyword>